<name>A0A0S8G318_UNCW3</name>
<dbReference type="PRINTS" id="PR01713">
    <property type="entry name" value="NUCEPIMERASE"/>
</dbReference>
<dbReference type="PATRIC" id="fig|1703780.3.peg.2529"/>
<dbReference type="Proteomes" id="UP000051096">
    <property type="component" value="Unassembled WGS sequence"/>
</dbReference>
<sequence>MTKSSAILVTGAAGFIGWKVCEFLLTYPELIPQNIAQNLTIVGIDNINDYYDVGLKEWRLRQLQKTHANQGNNQPVFDFVFYKIDIENLSALRKLFKRYQFSAVINLAARAGVRYSLENPFIYYTTNVIGNLNLLELCREFGVKKFILASSSSLYAGQEMPFKEGLPVNEPISPYAASKKSGEVTCYAYHHLYNIDVTILRYFTVYGPASRPDMAPLRFISWIFQERPVTIYGDGTQSRDFTYIDDIARGTLLALKPLDFEIVNLGGDKPCRLVDFLHMIEKAVGKKAKLEYKPFHPADMKATWADISKAKHNLGWQPTIGVEEGVEKAVQWFTDNHSMAVKINLD</sequence>
<dbReference type="AlphaFoldDB" id="A0A0S8G318"/>
<evidence type="ECO:0000313" key="4">
    <source>
        <dbReference type="Proteomes" id="UP000051096"/>
    </source>
</evidence>
<dbReference type="EMBL" id="LJUO01000226">
    <property type="protein sequence ID" value="KPK67350.1"/>
    <property type="molecule type" value="Genomic_DNA"/>
</dbReference>
<proteinExistence type="predicted"/>
<dbReference type="InterPro" id="IPR036291">
    <property type="entry name" value="NAD(P)-bd_dom_sf"/>
</dbReference>
<keyword evidence="1" id="KW-0520">NAD</keyword>
<comment type="caution">
    <text evidence="3">The sequence shown here is derived from an EMBL/GenBank/DDBJ whole genome shotgun (WGS) entry which is preliminary data.</text>
</comment>
<organism evidence="3 4">
    <name type="scientific">candidate division WOR_3 bacterium SM23_60</name>
    <dbReference type="NCBI Taxonomy" id="1703780"/>
    <lineage>
        <taxon>Bacteria</taxon>
        <taxon>Bacteria division WOR-3</taxon>
    </lineage>
</organism>
<protein>
    <submittedName>
        <fullName evidence="3">Nucleotide sugar epimerase</fullName>
    </submittedName>
</protein>
<evidence type="ECO:0000313" key="3">
    <source>
        <dbReference type="EMBL" id="KPK67350.1"/>
    </source>
</evidence>
<evidence type="ECO:0000259" key="2">
    <source>
        <dbReference type="Pfam" id="PF16363"/>
    </source>
</evidence>
<reference evidence="3 4" key="1">
    <citation type="journal article" date="2015" name="Microbiome">
        <title>Genomic resolution of linkages in carbon, nitrogen, and sulfur cycling among widespread estuary sediment bacteria.</title>
        <authorList>
            <person name="Baker B.J."/>
            <person name="Lazar C.S."/>
            <person name="Teske A.P."/>
            <person name="Dick G.J."/>
        </authorList>
    </citation>
    <scope>NUCLEOTIDE SEQUENCE [LARGE SCALE GENOMIC DNA]</scope>
    <source>
        <strain evidence="3">SM23_60</strain>
    </source>
</reference>
<dbReference type="Pfam" id="PF16363">
    <property type="entry name" value="GDP_Man_Dehyd"/>
    <property type="match status" value="1"/>
</dbReference>
<gene>
    <name evidence="3" type="ORF">AMJ87_13485</name>
</gene>
<dbReference type="SUPFAM" id="SSF51735">
    <property type="entry name" value="NAD(P)-binding Rossmann-fold domains"/>
    <property type="match status" value="1"/>
</dbReference>
<dbReference type="InterPro" id="IPR016040">
    <property type="entry name" value="NAD(P)-bd_dom"/>
</dbReference>
<dbReference type="Gene3D" id="3.40.50.720">
    <property type="entry name" value="NAD(P)-binding Rossmann-like Domain"/>
    <property type="match status" value="1"/>
</dbReference>
<evidence type="ECO:0000256" key="1">
    <source>
        <dbReference type="ARBA" id="ARBA00023027"/>
    </source>
</evidence>
<feature type="domain" description="NAD(P)-binding" evidence="2">
    <location>
        <begin position="8"/>
        <end position="328"/>
    </location>
</feature>
<accession>A0A0S8G318</accession>
<dbReference type="PANTHER" id="PTHR43574">
    <property type="entry name" value="EPIMERASE-RELATED"/>
    <property type="match status" value="1"/>
</dbReference>